<dbReference type="AlphaFoldDB" id="A0A1S0U3R1"/>
<reference evidence="1" key="1">
    <citation type="submission" date="2012-04" db="EMBL/GenBank/DDBJ databases">
        <title>The Genome Sequence of Loa loa.</title>
        <authorList>
            <consortium name="The Broad Institute Genome Sequencing Platform"/>
            <consortium name="Broad Institute Genome Sequencing Center for Infectious Disease"/>
            <person name="Nutman T.B."/>
            <person name="Fink D.L."/>
            <person name="Russ C."/>
            <person name="Young S."/>
            <person name="Zeng Q."/>
            <person name="Gargeya S."/>
            <person name="Alvarado L."/>
            <person name="Berlin A."/>
            <person name="Chapman S.B."/>
            <person name="Chen Z."/>
            <person name="Freedman E."/>
            <person name="Gellesch M."/>
            <person name="Goldberg J."/>
            <person name="Griggs A."/>
            <person name="Gujja S."/>
            <person name="Heilman E.R."/>
            <person name="Heiman D."/>
            <person name="Howarth C."/>
            <person name="Mehta T."/>
            <person name="Neiman D."/>
            <person name="Pearson M."/>
            <person name="Roberts A."/>
            <person name="Saif S."/>
            <person name="Shea T."/>
            <person name="Shenoy N."/>
            <person name="Sisk P."/>
            <person name="Stolte C."/>
            <person name="Sykes S."/>
            <person name="White J."/>
            <person name="Yandava C."/>
            <person name="Haas B."/>
            <person name="Henn M.R."/>
            <person name="Nusbaum C."/>
            <person name="Birren B."/>
        </authorList>
    </citation>
    <scope>NUCLEOTIDE SEQUENCE [LARGE SCALE GENOMIC DNA]</scope>
</reference>
<dbReference type="RefSeq" id="XP_020303228.1">
    <property type="nucleotide sequence ID" value="XM_020446430.1"/>
</dbReference>
<dbReference type="InParanoid" id="A0A1S0U3R1"/>
<name>A0A1S0U3R1_LOALO</name>
<dbReference type="GeneID" id="9941251"/>
<protein>
    <submittedName>
        <fullName evidence="1">Uncharacterized protein</fullName>
    </submittedName>
</protein>
<dbReference type="CTD" id="9941251"/>
<proteinExistence type="predicted"/>
<gene>
    <name evidence="1" type="ORF">LOAG_03855</name>
</gene>
<evidence type="ECO:0000313" key="1">
    <source>
        <dbReference type="EMBL" id="EFO24627.2"/>
    </source>
</evidence>
<accession>A0A1S0U3R1</accession>
<organism evidence="1">
    <name type="scientific">Loa loa</name>
    <name type="common">Eye worm</name>
    <name type="synonym">Filaria loa</name>
    <dbReference type="NCBI Taxonomy" id="7209"/>
    <lineage>
        <taxon>Eukaryota</taxon>
        <taxon>Metazoa</taxon>
        <taxon>Ecdysozoa</taxon>
        <taxon>Nematoda</taxon>
        <taxon>Chromadorea</taxon>
        <taxon>Rhabditida</taxon>
        <taxon>Spirurina</taxon>
        <taxon>Spiruromorpha</taxon>
        <taxon>Filarioidea</taxon>
        <taxon>Onchocercidae</taxon>
        <taxon>Loa</taxon>
    </lineage>
</organism>
<dbReference type="EMBL" id="JH712111">
    <property type="protein sequence ID" value="EFO24627.2"/>
    <property type="molecule type" value="Genomic_DNA"/>
</dbReference>
<dbReference type="KEGG" id="loa:LOAG_03855"/>
<sequence length="124" mass="14339">MSHVYPIEIIVQKSILIINFTADHHRKKNISWSSREAEKGLKEMQTKSAKLSAFQLESFDVEEINKKRIYVTHTDIHAQPCVLRSGCPQDSRLGYRSMANEILNNVTLKTFSNRGIQCFRKSEE</sequence>